<evidence type="ECO:0000313" key="2">
    <source>
        <dbReference type="EMBL" id="HJC24915.1"/>
    </source>
</evidence>
<dbReference type="AlphaFoldDB" id="A0A9D2SRP1"/>
<dbReference type="PANTHER" id="PTHR40050">
    <property type="entry name" value="INNER SPORE COAT PROTEIN H"/>
    <property type="match status" value="1"/>
</dbReference>
<evidence type="ECO:0000313" key="3">
    <source>
        <dbReference type="Proteomes" id="UP000823891"/>
    </source>
</evidence>
<comment type="caution">
    <text evidence="2">The sequence shown here is derived from an EMBL/GenBank/DDBJ whole genome shotgun (WGS) entry which is preliminary data.</text>
</comment>
<dbReference type="PANTHER" id="PTHR40050:SF1">
    <property type="entry name" value="INNER SPORE COAT PROTEIN H"/>
    <property type="match status" value="1"/>
</dbReference>
<dbReference type="GO" id="GO:0016301">
    <property type="term" value="F:kinase activity"/>
    <property type="evidence" value="ECO:0007669"/>
    <property type="project" value="UniProtKB-KW"/>
</dbReference>
<evidence type="ECO:0000256" key="1">
    <source>
        <dbReference type="SAM" id="MobiDB-lite"/>
    </source>
</evidence>
<dbReference type="InterPro" id="IPR036116">
    <property type="entry name" value="FN3_sf"/>
</dbReference>
<feature type="region of interest" description="Disordered" evidence="1">
    <location>
        <begin position="18"/>
        <end position="42"/>
    </location>
</feature>
<dbReference type="SUPFAM" id="SSF49265">
    <property type="entry name" value="Fibronectin type III"/>
    <property type="match status" value="1"/>
</dbReference>
<gene>
    <name evidence="2" type="ORF">H9761_14625</name>
</gene>
<dbReference type="CDD" id="cd00063">
    <property type="entry name" value="FN3"/>
    <property type="match status" value="1"/>
</dbReference>
<dbReference type="EMBL" id="DWWS01000050">
    <property type="protein sequence ID" value="HJC24915.1"/>
    <property type="molecule type" value="Genomic_DNA"/>
</dbReference>
<keyword evidence="2" id="KW-0808">Transferase</keyword>
<reference evidence="2" key="2">
    <citation type="submission" date="2021-04" db="EMBL/GenBank/DDBJ databases">
        <authorList>
            <person name="Gilroy R."/>
        </authorList>
    </citation>
    <scope>NUCLEOTIDE SEQUENCE</scope>
    <source>
        <strain evidence="2">USAMLcec2-132</strain>
    </source>
</reference>
<dbReference type="InterPro" id="IPR014867">
    <property type="entry name" value="Spore_coat_CotH_CotH2/3/7"/>
</dbReference>
<dbReference type="InterPro" id="IPR003961">
    <property type="entry name" value="FN3_dom"/>
</dbReference>
<keyword evidence="2" id="KW-0418">Kinase</keyword>
<organism evidence="2 3">
    <name type="scientific">Candidatus Eisenbergiella merdavium</name>
    <dbReference type="NCBI Taxonomy" id="2838551"/>
    <lineage>
        <taxon>Bacteria</taxon>
        <taxon>Bacillati</taxon>
        <taxon>Bacillota</taxon>
        <taxon>Clostridia</taxon>
        <taxon>Lachnospirales</taxon>
        <taxon>Lachnospiraceae</taxon>
        <taxon>Eisenbergiella</taxon>
    </lineage>
</organism>
<protein>
    <submittedName>
        <fullName evidence="2">CotH kinase family protein</fullName>
    </submittedName>
</protein>
<reference evidence="2" key="1">
    <citation type="journal article" date="2021" name="PeerJ">
        <title>Extensive microbial diversity within the chicken gut microbiome revealed by metagenomics and culture.</title>
        <authorList>
            <person name="Gilroy R."/>
            <person name="Ravi A."/>
            <person name="Getino M."/>
            <person name="Pursley I."/>
            <person name="Horton D.L."/>
            <person name="Alikhan N.F."/>
            <person name="Baker D."/>
            <person name="Gharbi K."/>
            <person name="Hall N."/>
            <person name="Watson M."/>
            <person name="Adriaenssens E.M."/>
            <person name="Foster-Nyarko E."/>
            <person name="Jarju S."/>
            <person name="Secka A."/>
            <person name="Antonio M."/>
            <person name="Oren A."/>
            <person name="Chaudhuri R.R."/>
            <person name="La Ragione R."/>
            <person name="Hildebrand F."/>
            <person name="Pallen M.J."/>
        </authorList>
    </citation>
    <scope>NUCLEOTIDE SEQUENCE</scope>
    <source>
        <strain evidence="2">USAMLcec2-132</strain>
    </source>
</reference>
<dbReference type="InterPro" id="IPR013783">
    <property type="entry name" value="Ig-like_fold"/>
</dbReference>
<accession>A0A9D2SRP1</accession>
<dbReference type="Pfam" id="PF08757">
    <property type="entry name" value="CotH"/>
    <property type="match status" value="1"/>
</dbReference>
<name>A0A9D2SRP1_9FIRM</name>
<dbReference type="Gene3D" id="2.60.40.10">
    <property type="entry name" value="Immunoglobulins"/>
    <property type="match status" value="1"/>
</dbReference>
<sequence length="593" mass="68269">MIGAMLLLLGGCALSEGNGGDGRNSSQQQDSDPLASTPVETVSASVEDYKLRDKASVYEDDDEGSVVTMYLTVREGNSAENTDHTWTEVNTYSKYWYEDQGIPQYAVEGLLQIGDENGLIPGELGYGEEIPNAIVKIRGQTSTKREQKNYKIEIKEGQGEWRDQRTINLNKHGGEGLRFKNKLAYDLMKDIPEMMSARTQFVHLYVKDETEGGSGVFEDYGLYTQVEQINGRYLKTHGLDNKGHLYKNEFFEFLRYEDAIKLATDPTFDLDEFETYLEVKGDTDHSKLIEMLEDVNDYSIPIEDTVEKWFDTENLYYWMGFHILTGNIDTEARNYFIYSPLNLDKFYFISWDNDGAFDLTENEVRGTSGRGGSWQNGVSNYWGVVLFQRMYKNEEYRNGLTQVIETLRTQYLTKDKINSLVNTYRDVVKPYVYSMPDILYAQLTEDEYDIVADGLADEIEQNYQTYLESLERPMPFYIAVPTQENGQLHLSWDASYDFDNENITYTVELATDFLFQNVIFSQHNVRIPQADTSALPEGQYFIRVRATNESGHTQDAFDYYVAEGSSSYKIYSTKCFYVLADGRIREYVYDEGE</sequence>
<proteinExistence type="predicted"/>
<dbReference type="Proteomes" id="UP000823891">
    <property type="component" value="Unassembled WGS sequence"/>
</dbReference>